<reference evidence="5 6" key="1">
    <citation type="journal article" date="2014" name="Nat. Genet.">
        <title>Genome sequence of the hot pepper provides insights into the evolution of pungency in Capsicum species.</title>
        <authorList>
            <person name="Kim S."/>
            <person name="Park M."/>
            <person name="Yeom S.I."/>
            <person name="Kim Y.M."/>
            <person name="Lee J.M."/>
            <person name="Lee H.A."/>
            <person name="Seo E."/>
            <person name="Choi J."/>
            <person name="Cheong K."/>
            <person name="Kim K.T."/>
            <person name="Jung K."/>
            <person name="Lee G.W."/>
            <person name="Oh S.K."/>
            <person name="Bae C."/>
            <person name="Kim S.B."/>
            <person name="Lee H.Y."/>
            <person name="Kim S.Y."/>
            <person name="Kim M.S."/>
            <person name="Kang B.C."/>
            <person name="Jo Y.D."/>
            <person name="Yang H.B."/>
            <person name="Jeong H.J."/>
            <person name="Kang W.H."/>
            <person name="Kwon J.K."/>
            <person name="Shin C."/>
            <person name="Lim J.Y."/>
            <person name="Park J.H."/>
            <person name="Huh J.H."/>
            <person name="Kim J.S."/>
            <person name="Kim B.D."/>
            <person name="Cohen O."/>
            <person name="Paran I."/>
            <person name="Suh M.C."/>
            <person name="Lee S.B."/>
            <person name="Kim Y.K."/>
            <person name="Shin Y."/>
            <person name="Noh S.J."/>
            <person name="Park J."/>
            <person name="Seo Y.S."/>
            <person name="Kwon S.Y."/>
            <person name="Kim H.A."/>
            <person name="Park J.M."/>
            <person name="Kim H.J."/>
            <person name="Choi S.B."/>
            <person name="Bosland P.W."/>
            <person name="Reeves G."/>
            <person name="Jo S.H."/>
            <person name="Lee B.W."/>
            <person name="Cho H.T."/>
            <person name="Choi H.S."/>
            <person name="Lee M.S."/>
            <person name="Yu Y."/>
            <person name="Do Choi Y."/>
            <person name="Park B.S."/>
            <person name="van Deynze A."/>
            <person name="Ashrafi H."/>
            <person name="Hill T."/>
            <person name="Kim W.T."/>
            <person name="Pai H.S."/>
            <person name="Ahn H.K."/>
            <person name="Yeam I."/>
            <person name="Giovannoni J.J."/>
            <person name="Rose J.K."/>
            <person name="Sorensen I."/>
            <person name="Lee S.J."/>
            <person name="Kim R.W."/>
            <person name="Choi I.Y."/>
            <person name="Choi B.S."/>
            <person name="Lim J.S."/>
            <person name="Lee Y.H."/>
            <person name="Choi D."/>
        </authorList>
    </citation>
    <scope>NUCLEOTIDE SEQUENCE [LARGE SCALE GENOMIC DNA]</scope>
    <source>
        <strain evidence="6">cv. CM334</strain>
    </source>
</reference>
<gene>
    <name evidence="5" type="ORF">T459_23352</name>
</gene>
<keyword evidence="4" id="KW-0143">Chaperone</keyword>
<dbReference type="EMBL" id="AYRZ02000009">
    <property type="protein sequence ID" value="PHT72567.1"/>
    <property type="molecule type" value="Genomic_DNA"/>
</dbReference>
<keyword evidence="3" id="KW-0067">ATP-binding</keyword>
<comment type="caution">
    <text evidence="5">The sequence shown here is derived from an EMBL/GenBank/DDBJ whole genome shotgun (WGS) entry which is preliminary data.</text>
</comment>
<evidence type="ECO:0000256" key="1">
    <source>
        <dbReference type="ARBA" id="ARBA00008239"/>
    </source>
</evidence>
<protein>
    <submittedName>
        <fullName evidence="5">Uncharacterized protein</fullName>
    </submittedName>
</protein>
<evidence type="ECO:0000256" key="3">
    <source>
        <dbReference type="ARBA" id="ARBA00022840"/>
    </source>
</evidence>
<dbReference type="Gramene" id="PHT72567">
    <property type="protein sequence ID" value="PHT72567"/>
    <property type="gene ID" value="T459_23352"/>
</dbReference>
<evidence type="ECO:0000256" key="2">
    <source>
        <dbReference type="ARBA" id="ARBA00022741"/>
    </source>
</evidence>
<dbReference type="GO" id="GO:0005524">
    <property type="term" value="F:ATP binding"/>
    <property type="evidence" value="ECO:0007669"/>
    <property type="project" value="UniProtKB-KW"/>
</dbReference>
<comment type="similarity">
    <text evidence="1">Belongs to the heat shock protein 90 family.</text>
</comment>
<dbReference type="GO" id="GO:0140662">
    <property type="term" value="F:ATP-dependent protein folding chaperone"/>
    <property type="evidence" value="ECO:0007669"/>
    <property type="project" value="InterPro"/>
</dbReference>
<keyword evidence="6" id="KW-1185">Reference proteome</keyword>
<accession>A0A2G2YS26</accession>
<sequence length="122" mass="14308">MKIRFYYDDLRFSYLVVVSKEQKVVLRSLFDCDDFREFCRSNASDAIDKLKFLGVTELELLKDVVDLDIRIQTDKDNGIITIMLRNKLLVRMVEKYLPMDQENKGSAGDFQEIFPPSVPRAY</sequence>
<dbReference type="PANTHER" id="PTHR11528">
    <property type="entry name" value="HEAT SHOCK PROTEIN 90 FAMILY MEMBER"/>
    <property type="match status" value="1"/>
</dbReference>
<dbReference type="GO" id="GO:0051082">
    <property type="term" value="F:unfolded protein binding"/>
    <property type="evidence" value="ECO:0007669"/>
    <property type="project" value="InterPro"/>
</dbReference>
<keyword evidence="2" id="KW-0547">Nucleotide-binding</keyword>
<dbReference type="AlphaFoldDB" id="A0A2G2YS26"/>
<dbReference type="STRING" id="4072.A0A2G2YS26"/>
<dbReference type="Proteomes" id="UP000222542">
    <property type="component" value="Unassembled WGS sequence"/>
</dbReference>
<reference evidence="5 6" key="2">
    <citation type="journal article" date="2017" name="Genome Biol.">
        <title>New reference genome sequences of hot pepper reveal the massive evolution of plant disease-resistance genes by retroduplication.</title>
        <authorList>
            <person name="Kim S."/>
            <person name="Park J."/>
            <person name="Yeom S.I."/>
            <person name="Kim Y.M."/>
            <person name="Seo E."/>
            <person name="Kim K.T."/>
            <person name="Kim M.S."/>
            <person name="Lee J.M."/>
            <person name="Cheong K."/>
            <person name="Shin H.S."/>
            <person name="Kim S.B."/>
            <person name="Han K."/>
            <person name="Lee J."/>
            <person name="Park M."/>
            <person name="Lee H.A."/>
            <person name="Lee H.Y."/>
            <person name="Lee Y."/>
            <person name="Oh S."/>
            <person name="Lee J.H."/>
            <person name="Choi E."/>
            <person name="Choi E."/>
            <person name="Lee S.E."/>
            <person name="Jeon J."/>
            <person name="Kim H."/>
            <person name="Choi G."/>
            <person name="Song H."/>
            <person name="Lee J."/>
            <person name="Lee S.C."/>
            <person name="Kwon J.K."/>
            <person name="Lee H.Y."/>
            <person name="Koo N."/>
            <person name="Hong Y."/>
            <person name="Kim R.W."/>
            <person name="Kang W.H."/>
            <person name="Huh J.H."/>
            <person name="Kang B.C."/>
            <person name="Yang T.J."/>
            <person name="Lee Y.H."/>
            <person name="Bennetzen J.L."/>
            <person name="Choi D."/>
        </authorList>
    </citation>
    <scope>NUCLEOTIDE SEQUENCE [LARGE SCALE GENOMIC DNA]</scope>
    <source>
        <strain evidence="6">cv. CM334</strain>
    </source>
</reference>
<dbReference type="GO" id="GO:0016887">
    <property type="term" value="F:ATP hydrolysis activity"/>
    <property type="evidence" value="ECO:0007669"/>
    <property type="project" value="InterPro"/>
</dbReference>
<evidence type="ECO:0000256" key="4">
    <source>
        <dbReference type="ARBA" id="ARBA00023186"/>
    </source>
</evidence>
<evidence type="ECO:0000313" key="6">
    <source>
        <dbReference type="Proteomes" id="UP000222542"/>
    </source>
</evidence>
<name>A0A2G2YS26_CAPAN</name>
<dbReference type="Gene3D" id="3.30.565.10">
    <property type="entry name" value="Histidine kinase-like ATPase, C-terminal domain"/>
    <property type="match status" value="1"/>
</dbReference>
<evidence type="ECO:0000313" key="5">
    <source>
        <dbReference type="EMBL" id="PHT72567.1"/>
    </source>
</evidence>
<dbReference type="InterPro" id="IPR036890">
    <property type="entry name" value="HATPase_C_sf"/>
</dbReference>
<dbReference type="InterPro" id="IPR001404">
    <property type="entry name" value="Hsp90_fam"/>
</dbReference>
<organism evidence="5 6">
    <name type="scientific">Capsicum annuum</name>
    <name type="common">Capsicum pepper</name>
    <dbReference type="NCBI Taxonomy" id="4072"/>
    <lineage>
        <taxon>Eukaryota</taxon>
        <taxon>Viridiplantae</taxon>
        <taxon>Streptophyta</taxon>
        <taxon>Embryophyta</taxon>
        <taxon>Tracheophyta</taxon>
        <taxon>Spermatophyta</taxon>
        <taxon>Magnoliopsida</taxon>
        <taxon>eudicotyledons</taxon>
        <taxon>Gunneridae</taxon>
        <taxon>Pentapetalae</taxon>
        <taxon>asterids</taxon>
        <taxon>lamiids</taxon>
        <taxon>Solanales</taxon>
        <taxon>Solanaceae</taxon>
        <taxon>Solanoideae</taxon>
        <taxon>Capsiceae</taxon>
        <taxon>Capsicum</taxon>
    </lineage>
</organism>
<proteinExistence type="inferred from homology"/>